<protein>
    <submittedName>
        <fullName evidence="1">Uncharacterized protein</fullName>
    </submittedName>
</protein>
<name>A0AAV7I7I3_COTGL</name>
<proteinExistence type="predicted"/>
<accession>A0AAV7I7I3</accession>
<sequence length="81" mass="9190">MKSKIMLVSANIVLYKGQEEEGRPTEHGSLQIRQYGWIDCLRHPAPNLSFHIVMLVLNLDNCHSRKLSLVMGPDSLGQFVQ</sequence>
<organism evidence="1 2">
    <name type="scientific">Cotesia glomerata</name>
    <name type="common">Lepidopteran parasitic wasp</name>
    <name type="synonym">Apanteles glomeratus</name>
    <dbReference type="NCBI Taxonomy" id="32391"/>
    <lineage>
        <taxon>Eukaryota</taxon>
        <taxon>Metazoa</taxon>
        <taxon>Ecdysozoa</taxon>
        <taxon>Arthropoda</taxon>
        <taxon>Hexapoda</taxon>
        <taxon>Insecta</taxon>
        <taxon>Pterygota</taxon>
        <taxon>Neoptera</taxon>
        <taxon>Endopterygota</taxon>
        <taxon>Hymenoptera</taxon>
        <taxon>Apocrita</taxon>
        <taxon>Ichneumonoidea</taxon>
        <taxon>Braconidae</taxon>
        <taxon>Microgastrinae</taxon>
        <taxon>Cotesia</taxon>
    </lineage>
</organism>
<comment type="caution">
    <text evidence="1">The sequence shown here is derived from an EMBL/GenBank/DDBJ whole genome shotgun (WGS) entry which is preliminary data.</text>
</comment>
<reference evidence="1 2" key="1">
    <citation type="journal article" date="2021" name="J. Hered.">
        <title>A chromosome-level genome assembly of the parasitoid wasp, Cotesia glomerata (Hymenoptera: Braconidae).</title>
        <authorList>
            <person name="Pinto B.J."/>
            <person name="Weis J.J."/>
            <person name="Gamble T."/>
            <person name="Ode P.J."/>
            <person name="Paul R."/>
            <person name="Zaspel J.M."/>
        </authorList>
    </citation>
    <scope>NUCLEOTIDE SEQUENCE [LARGE SCALE GENOMIC DNA]</scope>
    <source>
        <strain evidence="1">CgM1</strain>
    </source>
</reference>
<dbReference type="EMBL" id="JAHXZJ010001119">
    <property type="protein sequence ID" value="KAH0554506.1"/>
    <property type="molecule type" value="Genomic_DNA"/>
</dbReference>
<evidence type="ECO:0000313" key="2">
    <source>
        <dbReference type="Proteomes" id="UP000826195"/>
    </source>
</evidence>
<dbReference type="Proteomes" id="UP000826195">
    <property type="component" value="Unassembled WGS sequence"/>
</dbReference>
<gene>
    <name evidence="1" type="ORF">KQX54_011041</name>
</gene>
<evidence type="ECO:0000313" key="1">
    <source>
        <dbReference type="EMBL" id="KAH0554506.1"/>
    </source>
</evidence>
<dbReference type="AlphaFoldDB" id="A0AAV7I7I3"/>
<keyword evidence="2" id="KW-1185">Reference proteome</keyword>